<dbReference type="KEGG" id="pbi:103059482"/>
<dbReference type="InterPro" id="IPR051511">
    <property type="entry name" value="MitoQC_Scaffold_Kinases"/>
</dbReference>
<dbReference type="EC" id="2.7.11.1" evidence="5"/>
<dbReference type="InterPro" id="IPR008271">
    <property type="entry name" value="Ser/Thr_kinase_AS"/>
</dbReference>
<keyword evidence="16" id="KW-0067">ATP-binding</keyword>
<evidence type="ECO:0000256" key="16">
    <source>
        <dbReference type="ARBA" id="ARBA00022840"/>
    </source>
</evidence>
<proteinExistence type="inferred from homology"/>
<evidence type="ECO:0000256" key="2">
    <source>
        <dbReference type="ARBA" id="ARBA00004434"/>
    </source>
</evidence>
<keyword evidence="22" id="KW-0472">Membrane</keyword>
<keyword evidence="13 31" id="KW-0418">Kinase</keyword>
<evidence type="ECO:0000256" key="13">
    <source>
        <dbReference type="ARBA" id="ARBA00022777"/>
    </source>
</evidence>
<evidence type="ECO:0000256" key="10">
    <source>
        <dbReference type="ARBA" id="ARBA00022692"/>
    </source>
</evidence>
<comment type="catalytic activity">
    <reaction evidence="24">
        <text>L-threonyl-[protein] + ATP = O-phospho-L-threonyl-[protein] + ADP + H(+)</text>
        <dbReference type="Rhea" id="RHEA:46608"/>
        <dbReference type="Rhea" id="RHEA-COMP:11060"/>
        <dbReference type="Rhea" id="RHEA-COMP:11605"/>
        <dbReference type="ChEBI" id="CHEBI:15378"/>
        <dbReference type="ChEBI" id="CHEBI:30013"/>
        <dbReference type="ChEBI" id="CHEBI:30616"/>
        <dbReference type="ChEBI" id="CHEBI:61977"/>
        <dbReference type="ChEBI" id="CHEBI:456216"/>
        <dbReference type="EC" id="2.7.11.1"/>
    </reaction>
</comment>
<evidence type="ECO:0000313" key="30">
    <source>
        <dbReference type="Proteomes" id="UP000695026"/>
    </source>
</evidence>
<evidence type="ECO:0000256" key="11">
    <source>
        <dbReference type="ARBA" id="ARBA00022723"/>
    </source>
</evidence>
<dbReference type="GO" id="GO:0005783">
    <property type="term" value="C:endoplasmic reticulum"/>
    <property type="evidence" value="ECO:0007669"/>
    <property type="project" value="UniProtKB-ARBA"/>
</dbReference>
<dbReference type="FunFam" id="1.10.510.10:FF:000418">
    <property type="entry name" value="PTEN induced kinase 1"/>
    <property type="match status" value="1"/>
</dbReference>
<name>A0A9F2QW22_PYTBI</name>
<dbReference type="CTD" id="65018"/>
<dbReference type="Proteomes" id="UP000695026">
    <property type="component" value="Unplaced"/>
</dbReference>
<evidence type="ECO:0000259" key="29">
    <source>
        <dbReference type="PROSITE" id="PS50011"/>
    </source>
</evidence>
<evidence type="ECO:0000256" key="8">
    <source>
        <dbReference type="ARBA" id="ARBA00022553"/>
    </source>
</evidence>
<keyword evidence="7" id="KW-0723">Serine/threonine-protein kinase</keyword>
<evidence type="ECO:0000256" key="3">
    <source>
        <dbReference type="ARBA" id="ARBA00004514"/>
    </source>
</evidence>
<evidence type="ECO:0000256" key="26">
    <source>
        <dbReference type="ARBA" id="ARBA00062732"/>
    </source>
</evidence>
<evidence type="ECO:0000256" key="15">
    <source>
        <dbReference type="ARBA" id="ARBA00022792"/>
    </source>
</evidence>
<accession>A0A9F2QW22</accession>
<keyword evidence="15" id="KW-0999">Mitochondrion inner membrane</keyword>
<evidence type="ECO:0000256" key="9">
    <source>
        <dbReference type="ARBA" id="ARBA00022679"/>
    </source>
</evidence>
<evidence type="ECO:0000256" key="4">
    <source>
        <dbReference type="ARBA" id="ARBA00004572"/>
    </source>
</evidence>
<feature type="domain" description="Protein kinase" evidence="29">
    <location>
        <begin position="69"/>
        <end position="416"/>
    </location>
</feature>
<keyword evidence="12" id="KW-0547">Nucleotide-binding</keyword>
<evidence type="ECO:0000256" key="1">
    <source>
        <dbReference type="ARBA" id="ARBA00001946"/>
    </source>
</evidence>
<evidence type="ECO:0000256" key="12">
    <source>
        <dbReference type="ARBA" id="ARBA00022741"/>
    </source>
</evidence>
<dbReference type="OrthoDB" id="1405469at2759"/>
<dbReference type="GeneID" id="103059482"/>
<keyword evidence="8" id="KW-0597">Phosphoprotein</keyword>
<evidence type="ECO:0000256" key="24">
    <source>
        <dbReference type="ARBA" id="ARBA00047899"/>
    </source>
</evidence>
<comment type="catalytic activity">
    <reaction evidence="25">
        <text>L-seryl-[protein] + ATP = O-phospho-L-seryl-[protein] + ADP + H(+)</text>
        <dbReference type="Rhea" id="RHEA:17989"/>
        <dbReference type="Rhea" id="RHEA-COMP:9863"/>
        <dbReference type="Rhea" id="RHEA-COMP:11604"/>
        <dbReference type="ChEBI" id="CHEBI:15378"/>
        <dbReference type="ChEBI" id="CHEBI:29999"/>
        <dbReference type="ChEBI" id="CHEBI:30616"/>
        <dbReference type="ChEBI" id="CHEBI:83421"/>
        <dbReference type="ChEBI" id="CHEBI:456216"/>
        <dbReference type="EC" id="2.7.11.1"/>
    </reaction>
</comment>
<evidence type="ECO:0000256" key="6">
    <source>
        <dbReference type="ARBA" id="ARBA00022490"/>
    </source>
</evidence>
<dbReference type="GO" id="GO:0046872">
    <property type="term" value="F:metal ion binding"/>
    <property type="evidence" value="ECO:0007669"/>
    <property type="project" value="UniProtKB-KW"/>
</dbReference>
<dbReference type="PROSITE" id="PS00108">
    <property type="entry name" value="PROTEIN_KINASE_ST"/>
    <property type="match status" value="1"/>
</dbReference>
<dbReference type="AlphaFoldDB" id="A0A9F2QW22"/>
<dbReference type="GO" id="GO:0090141">
    <property type="term" value="P:positive regulation of mitochondrial fission"/>
    <property type="evidence" value="ECO:0007669"/>
    <property type="project" value="TreeGrafter"/>
</dbReference>
<evidence type="ECO:0000256" key="7">
    <source>
        <dbReference type="ARBA" id="ARBA00022527"/>
    </source>
</evidence>
<dbReference type="SUPFAM" id="SSF56112">
    <property type="entry name" value="Protein kinase-like (PK-like)"/>
    <property type="match status" value="1"/>
</dbReference>
<keyword evidence="6" id="KW-0963">Cytoplasm</keyword>
<evidence type="ECO:0000313" key="31">
    <source>
        <dbReference type="RefSeq" id="XP_007423178.1"/>
    </source>
</evidence>
<evidence type="ECO:0000256" key="18">
    <source>
        <dbReference type="ARBA" id="ARBA00022946"/>
    </source>
</evidence>
<dbReference type="PANTHER" id="PTHR22972:SF7">
    <property type="entry name" value="SERINE_THREONINE-PROTEIN KINASE PINK1, MITOCHONDRIAL"/>
    <property type="match status" value="1"/>
</dbReference>
<dbReference type="PANTHER" id="PTHR22972">
    <property type="entry name" value="SERINE/THREONINE PROTEIN KINASE"/>
    <property type="match status" value="1"/>
</dbReference>
<dbReference type="OMA" id="TCCSLRN"/>
<keyword evidence="30" id="KW-1185">Reference proteome</keyword>
<reference evidence="31" key="1">
    <citation type="submission" date="2025-08" db="UniProtKB">
        <authorList>
            <consortium name="RefSeq"/>
        </authorList>
    </citation>
    <scope>IDENTIFICATION</scope>
    <source>
        <tissue evidence="31">Liver</tissue>
    </source>
</reference>
<dbReference type="GO" id="GO:0005829">
    <property type="term" value="C:cytosol"/>
    <property type="evidence" value="ECO:0007669"/>
    <property type="project" value="UniProtKB-SubCell"/>
</dbReference>
<dbReference type="GO" id="GO:0004674">
    <property type="term" value="F:protein serine/threonine kinase activity"/>
    <property type="evidence" value="ECO:0007669"/>
    <property type="project" value="UniProtKB-KW"/>
</dbReference>
<dbReference type="GO" id="GO:0000422">
    <property type="term" value="P:autophagy of mitochondrion"/>
    <property type="evidence" value="ECO:0007669"/>
    <property type="project" value="TreeGrafter"/>
</dbReference>
<evidence type="ECO:0000256" key="28">
    <source>
        <dbReference type="ARBA" id="ARBA00074253"/>
    </source>
</evidence>
<evidence type="ECO:0000256" key="21">
    <source>
        <dbReference type="ARBA" id="ARBA00023128"/>
    </source>
</evidence>
<dbReference type="RefSeq" id="XP_007423178.1">
    <property type="nucleotide sequence ID" value="XM_007423116.3"/>
</dbReference>
<comment type="cofactor">
    <cofactor evidence="1">
        <name>Mg(2+)</name>
        <dbReference type="ChEBI" id="CHEBI:18420"/>
    </cofactor>
</comment>
<evidence type="ECO:0000256" key="23">
    <source>
        <dbReference type="ARBA" id="ARBA00038349"/>
    </source>
</evidence>
<keyword evidence="20" id="KW-0072">Autophagy</keyword>
<evidence type="ECO:0000256" key="20">
    <source>
        <dbReference type="ARBA" id="ARBA00023006"/>
    </source>
</evidence>
<dbReference type="GO" id="GO:0043066">
    <property type="term" value="P:negative regulation of apoptotic process"/>
    <property type="evidence" value="ECO:0007669"/>
    <property type="project" value="UniProtKB-ARBA"/>
</dbReference>
<comment type="subunit">
    <text evidence="26">Upon mitochondrial depolarization, it forms a supercomplex with TOM and TIM23 complexes. PINK1-TOM-TIM23 supercomplex formation requires PINK1 interaction with TOMM20 and TOMM70 and is critical for PINK1 stabilization at the outer mitochondrial membrane, kinase activation and downstream mitophagy. Upon mitochondrial depolarization, interacts with TIMM23; the interaction is required for PINK1 accumulation at the outer mitochondrial membrane, kinase activation by autophosphorylation and PRKN recruitement to mitochondria. Interacts with PRKN. Interacts with FBXO7. Forms a complex with PRKN and PARK7. Interacts with NENF.</text>
</comment>
<keyword evidence="14" id="KW-1000">Mitochondrion outer membrane</keyword>
<keyword evidence="17" id="KW-0460">Magnesium</keyword>
<dbReference type="InterPro" id="IPR000719">
    <property type="entry name" value="Prot_kinase_dom"/>
</dbReference>
<keyword evidence="9" id="KW-0808">Transferase</keyword>
<dbReference type="GO" id="GO:0005743">
    <property type="term" value="C:mitochondrial inner membrane"/>
    <property type="evidence" value="ECO:0007669"/>
    <property type="project" value="UniProtKB-SubCell"/>
</dbReference>
<dbReference type="GO" id="GO:0005524">
    <property type="term" value="F:ATP binding"/>
    <property type="evidence" value="ECO:0007669"/>
    <property type="project" value="UniProtKB-KW"/>
</dbReference>
<organism evidence="30 31">
    <name type="scientific">Python bivittatus</name>
    <name type="common">Burmese python</name>
    <name type="synonym">Python molurus bivittatus</name>
    <dbReference type="NCBI Taxonomy" id="176946"/>
    <lineage>
        <taxon>Eukaryota</taxon>
        <taxon>Metazoa</taxon>
        <taxon>Chordata</taxon>
        <taxon>Craniata</taxon>
        <taxon>Vertebrata</taxon>
        <taxon>Euteleostomi</taxon>
        <taxon>Lepidosauria</taxon>
        <taxon>Squamata</taxon>
        <taxon>Bifurcata</taxon>
        <taxon>Unidentata</taxon>
        <taxon>Episquamata</taxon>
        <taxon>Toxicofera</taxon>
        <taxon>Serpentes</taxon>
        <taxon>Henophidia</taxon>
        <taxon>Pythonidae</taxon>
        <taxon>Python</taxon>
    </lineage>
</organism>
<evidence type="ECO:0000256" key="22">
    <source>
        <dbReference type="ARBA" id="ARBA00023136"/>
    </source>
</evidence>
<keyword evidence="19" id="KW-1133">Transmembrane helix</keyword>
<dbReference type="InterPro" id="IPR040110">
    <property type="entry name" value="PINK1_STKc"/>
</dbReference>
<dbReference type="Gene3D" id="1.10.510.10">
    <property type="entry name" value="Transferase(Phosphotransferase) domain 1"/>
    <property type="match status" value="1"/>
</dbReference>
<gene>
    <name evidence="31" type="primary">PINK1</name>
</gene>
<evidence type="ECO:0000256" key="19">
    <source>
        <dbReference type="ARBA" id="ARBA00022989"/>
    </source>
</evidence>
<keyword evidence="11" id="KW-0479">Metal-binding</keyword>
<evidence type="ECO:0000256" key="5">
    <source>
        <dbReference type="ARBA" id="ARBA00012513"/>
    </source>
</evidence>
<evidence type="ECO:0000256" key="27">
    <source>
        <dbReference type="ARBA" id="ARBA00071830"/>
    </source>
</evidence>
<keyword evidence="18" id="KW-0809">Transit peptide</keyword>
<protein>
    <recommendedName>
        <fullName evidence="28">Serine/threonine-protein kinase PINK1, mitochondrial</fullName>
        <ecNumber evidence="5">2.7.11.1</ecNumber>
    </recommendedName>
    <alternativeName>
        <fullName evidence="27">Serine/threonine-protein kinase Pink1, mitochondrial</fullName>
    </alternativeName>
</protein>
<dbReference type="CDD" id="cd14018">
    <property type="entry name" value="STKc_PINK1"/>
    <property type="match status" value="1"/>
</dbReference>
<comment type="subcellular location">
    <subcellularLocation>
        <location evidence="3">Cytoplasm</location>
        <location evidence="3">Cytosol</location>
    </subcellularLocation>
    <subcellularLocation>
        <location evidence="2">Mitochondrion inner membrane</location>
        <topology evidence="2">Single-pass membrane protein</topology>
    </subcellularLocation>
    <subcellularLocation>
        <location evidence="4">Mitochondrion outer membrane</location>
        <topology evidence="4">Single-pass membrane protein</topology>
    </subcellularLocation>
</comment>
<evidence type="ECO:0000256" key="17">
    <source>
        <dbReference type="ARBA" id="ARBA00022842"/>
    </source>
</evidence>
<keyword evidence="21" id="KW-0496">Mitochondrion</keyword>
<keyword evidence="10" id="KW-0812">Transmembrane</keyword>
<dbReference type="SMART" id="SM00220">
    <property type="entry name" value="S_TKc"/>
    <property type="match status" value="1"/>
</dbReference>
<dbReference type="PROSITE" id="PS50011">
    <property type="entry name" value="PROTEIN_KINASE_DOM"/>
    <property type="match status" value="1"/>
</dbReference>
<dbReference type="InterPro" id="IPR011009">
    <property type="entry name" value="Kinase-like_dom_sf"/>
</dbReference>
<dbReference type="Pfam" id="PF00069">
    <property type="entry name" value="Pkinase"/>
    <property type="match status" value="1"/>
</dbReference>
<comment type="similarity">
    <text evidence="23">Belongs to the protein kinase superfamily.</text>
</comment>
<dbReference type="GO" id="GO:0005741">
    <property type="term" value="C:mitochondrial outer membrane"/>
    <property type="evidence" value="ECO:0007669"/>
    <property type="project" value="UniProtKB-SubCell"/>
</dbReference>
<evidence type="ECO:0000256" key="14">
    <source>
        <dbReference type="ARBA" id="ARBA00022787"/>
    </source>
</evidence>
<evidence type="ECO:0000256" key="25">
    <source>
        <dbReference type="ARBA" id="ARBA00048679"/>
    </source>
</evidence>
<dbReference type="GO" id="GO:0006950">
    <property type="term" value="P:response to stress"/>
    <property type="evidence" value="ECO:0007669"/>
    <property type="project" value="UniProtKB-ARBA"/>
</dbReference>
<sequence>MAAGGEGSQRVAASPLWPEVIEASSPFGVTARTRYFSSFPVQTIFIQRNKPQKDTLGLLAQRGFKLEEYFIGQSIGKGCSGAVYEAAAPATPAGDGDEHDGASGVQGVAEAEGWKEGFPLAIKMMWNISAGSSSEGILTTMSQELVPASGRALSGEFGAVVRPRKHVFGKKWLKPHPNIIQVIRAFTSHVPLLPGATVDYPDVLPSTLNPSGIGHSRTLFLVMKNYPCTLRQYLSEGRPTPRLGAVMILQLLEGVDHLIRQGVAHRDLKSDNILVEFDSAGCPGLVITDFGCCLADEKLGLKLPFPSWYVDRGGNTCLMAPEVATAVPGPGVVIDYTKADVWAVGALAYEILGARNPFYGQGGAALDSRSYREEELPPLPSPVAPEVKTLVAMLLRRSPAKRPSARVAANVLHLSLWAEPGLGRPDLCLRQLVAWLLRQSAAALLTDRLGSDRGVESRLRRGFLANLEYDDLREAAALLCSAPGGGQLSPARH</sequence>